<dbReference type="Proteomes" id="UP000005940">
    <property type="component" value="Chromosome"/>
</dbReference>
<dbReference type="UniPathway" id="UPA00094"/>
<sequence>MKHAAKPLNRGSHILSVGAYQPAREVSNAEICERIDSSDEWIRRRSGISTRRWAGADETVADMGVQAGSRALTTAGLEGGSVDTLLVSTVTHPYQTPAAAPEIAERLGMRSVPAFDVSAACAGFGYCVALADCAIRAGDAQCVMVVAAEKLTDITDPDDRTSAFLFADGAGAVVVSATSAPGHYGIGPVAWGSDGSRLSVVGQQPSWAAFHPDNPGPRPALRMRGQELYRWAVSELTKVCTRAVTAAGVDLSELSAFIPHQANARITDALAKALGIPGHVVCAHDIEHSGNTSSASIPLAMEHLLSTGAVRSGDLALLLGFGAGLTYAALVVELP</sequence>
<dbReference type="GO" id="GO:0033818">
    <property type="term" value="F:beta-ketoacyl-acyl-carrier-protein synthase III activity"/>
    <property type="evidence" value="ECO:0007669"/>
    <property type="project" value="UniProtKB-UniRule"/>
</dbReference>
<evidence type="ECO:0000256" key="1">
    <source>
        <dbReference type="ARBA" id="ARBA00008642"/>
    </source>
</evidence>
<dbReference type="HAMAP" id="MF_01815">
    <property type="entry name" value="FabH"/>
    <property type="match status" value="1"/>
</dbReference>
<dbReference type="EMBL" id="CP029159">
    <property type="protein sequence ID" value="QKM66095.1"/>
    <property type="molecule type" value="Genomic_DNA"/>
</dbReference>
<comment type="subunit">
    <text evidence="9">Homodimer.</text>
</comment>
<dbReference type="InterPro" id="IPR004655">
    <property type="entry name" value="FabH"/>
</dbReference>
<dbReference type="GO" id="GO:0006633">
    <property type="term" value="P:fatty acid biosynthetic process"/>
    <property type="evidence" value="ECO:0007669"/>
    <property type="project" value="UniProtKB-UniRule"/>
</dbReference>
<keyword evidence="3 9" id="KW-0444">Lipid biosynthesis</keyword>
<comment type="domain">
    <text evidence="9">The last Arg residue of the ACP-binding site is essential for the weak association between ACP/AcpP and FabH.</text>
</comment>
<evidence type="ECO:0000256" key="3">
    <source>
        <dbReference type="ARBA" id="ARBA00022516"/>
    </source>
</evidence>
<evidence type="ECO:0000256" key="6">
    <source>
        <dbReference type="ARBA" id="ARBA00023098"/>
    </source>
</evidence>
<dbReference type="CDD" id="cd00830">
    <property type="entry name" value="KAS_III"/>
    <property type="match status" value="1"/>
</dbReference>
<dbReference type="GO" id="GO:0005737">
    <property type="term" value="C:cytoplasm"/>
    <property type="evidence" value="ECO:0007669"/>
    <property type="project" value="UniProtKB-SubCell"/>
</dbReference>
<reference evidence="12 13" key="1">
    <citation type="journal article" date="2012" name="J. Bacteriol.">
        <title>Draft genome of Streptomyces tsukubaensis NRRL 18488, the producer of the clinically important immunosuppressant tacrolimus (FK506).</title>
        <authorList>
            <person name="Barreiro C."/>
            <person name="Prieto C."/>
            <person name="Sola-Landa A."/>
            <person name="Solera E."/>
            <person name="Martinez-Castro M."/>
            <person name="Perez-Redondo R."/>
            <person name="Garcia-Estrada C."/>
            <person name="Aparicio J.F."/>
            <person name="Fernandez-Martinez L.T."/>
            <person name="Santos-Aberturas J."/>
            <person name="Salehi-Najafabadi Z."/>
            <person name="Rodriguez-Garcia A."/>
            <person name="Tauch A."/>
            <person name="Martin J.F."/>
        </authorList>
    </citation>
    <scope>NUCLEOTIDE SEQUENCE [LARGE SCALE GENOMIC DNA]</scope>
    <source>
        <strain evidence="13">DSM 42081 / NBRC 108919 / NRRL 18488 / 9993</strain>
    </source>
</reference>
<dbReference type="GO" id="GO:0004315">
    <property type="term" value="F:3-oxoacyl-[acyl-carrier-protein] synthase activity"/>
    <property type="evidence" value="ECO:0007669"/>
    <property type="project" value="InterPro"/>
</dbReference>
<dbReference type="PANTHER" id="PTHR34069">
    <property type="entry name" value="3-OXOACYL-[ACYL-CARRIER-PROTEIN] SYNTHASE 3"/>
    <property type="match status" value="1"/>
</dbReference>
<evidence type="ECO:0000259" key="11">
    <source>
        <dbReference type="Pfam" id="PF08545"/>
    </source>
</evidence>
<comment type="pathway">
    <text evidence="9">Lipid metabolism; fatty acid biosynthesis.</text>
</comment>
<keyword evidence="7 9" id="KW-0275">Fatty acid biosynthesis</keyword>
<evidence type="ECO:0000256" key="5">
    <source>
        <dbReference type="ARBA" id="ARBA00022832"/>
    </source>
</evidence>
<dbReference type="Pfam" id="PF08541">
    <property type="entry name" value="ACP_syn_III_C"/>
    <property type="match status" value="1"/>
</dbReference>
<feature type="domain" description="Beta-ketoacyl-[acyl-carrier-protein] synthase III N-terminal" evidence="11">
    <location>
        <begin position="115"/>
        <end position="195"/>
    </location>
</feature>
<comment type="similarity">
    <text evidence="1 9">Belongs to the thiolase-like superfamily. FabH family.</text>
</comment>
<dbReference type="AlphaFoldDB" id="A0A7G3U9N5"/>
<feature type="active site" evidence="9">
    <location>
        <position position="121"/>
    </location>
</feature>
<keyword evidence="5 9" id="KW-0276">Fatty acid metabolism</keyword>
<keyword evidence="4 9" id="KW-0808">Transferase</keyword>
<comment type="catalytic activity">
    <reaction evidence="9">
        <text>malonyl-[ACP] + acetyl-CoA + H(+) = 3-oxobutanoyl-[ACP] + CO2 + CoA</text>
        <dbReference type="Rhea" id="RHEA:12080"/>
        <dbReference type="Rhea" id="RHEA-COMP:9623"/>
        <dbReference type="Rhea" id="RHEA-COMP:9625"/>
        <dbReference type="ChEBI" id="CHEBI:15378"/>
        <dbReference type="ChEBI" id="CHEBI:16526"/>
        <dbReference type="ChEBI" id="CHEBI:57287"/>
        <dbReference type="ChEBI" id="CHEBI:57288"/>
        <dbReference type="ChEBI" id="CHEBI:78449"/>
        <dbReference type="ChEBI" id="CHEBI:78450"/>
        <dbReference type="EC" id="2.3.1.180"/>
    </reaction>
</comment>
<keyword evidence="9" id="KW-0511">Multifunctional enzyme</keyword>
<keyword evidence="6 9" id="KW-0443">Lipid metabolism</keyword>
<dbReference type="NCBIfam" id="NF006829">
    <property type="entry name" value="PRK09352.1"/>
    <property type="match status" value="1"/>
</dbReference>
<feature type="active site" evidence="9">
    <location>
        <position position="291"/>
    </location>
</feature>
<name>A0A7G3U9N5_STRT9</name>
<comment type="subcellular location">
    <subcellularLocation>
        <location evidence="9">Cytoplasm</location>
    </subcellularLocation>
</comment>
<evidence type="ECO:0000256" key="9">
    <source>
        <dbReference type="HAMAP-Rule" id="MF_01815"/>
    </source>
</evidence>
<dbReference type="InterPro" id="IPR013751">
    <property type="entry name" value="ACP_syn_III_N"/>
</dbReference>
<organism evidence="12 13">
    <name type="scientific">Streptomyces tsukubensis (strain DSM 42081 / NBRC 108919 / NRRL 18488 / 9993)</name>
    <dbReference type="NCBI Taxonomy" id="1114943"/>
    <lineage>
        <taxon>Bacteria</taxon>
        <taxon>Bacillati</taxon>
        <taxon>Actinomycetota</taxon>
        <taxon>Actinomycetes</taxon>
        <taxon>Kitasatosporales</taxon>
        <taxon>Streptomycetaceae</taxon>
        <taxon>Streptomyces</taxon>
    </lineage>
</organism>
<dbReference type="EC" id="2.3.1.180" evidence="9"/>
<keyword evidence="13" id="KW-1185">Reference proteome</keyword>
<dbReference type="PANTHER" id="PTHR34069:SF2">
    <property type="entry name" value="BETA-KETOACYL-[ACYL-CARRIER-PROTEIN] SYNTHASE III"/>
    <property type="match status" value="1"/>
</dbReference>
<evidence type="ECO:0000313" key="13">
    <source>
        <dbReference type="Proteomes" id="UP000005940"/>
    </source>
</evidence>
<dbReference type="Gene3D" id="3.40.47.10">
    <property type="match status" value="2"/>
</dbReference>
<evidence type="ECO:0000256" key="2">
    <source>
        <dbReference type="ARBA" id="ARBA00022490"/>
    </source>
</evidence>
<keyword evidence="2 9" id="KW-0963">Cytoplasm</keyword>
<evidence type="ECO:0000256" key="8">
    <source>
        <dbReference type="ARBA" id="ARBA00023315"/>
    </source>
</evidence>
<dbReference type="InterPro" id="IPR016039">
    <property type="entry name" value="Thiolase-like"/>
</dbReference>
<feature type="domain" description="Beta-ketoacyl-[acyl-carrier-protein] synthase III C-terminal" evidence="10">
    <location>
        <begin position="246"/>
        <end position="333"/>
    </location>
</feature>
<dbReference type="RefSeq" id="WP_040912852.1">
    <property type="nucleotide sequence ID" value="NZ_CP029159.1"/>
</dbReference>
<evidence type="ECO:0000259" key="10">
    <source>
        <dbReference type="Pfam" id="PF08541"/>
    </source>
</evidence>
<evidence type="ECO:0000313" key="12">
    <source>
        <dbReference type="EMBL" id="QKM66095.1"/>
    </source>
</evidence>
<dbReference type="InterPro" id="IPR013747">
    <property type="entry name" value="ACP_syn_III_C"/>
</dbReference>
<evidence type="ECO:0000256" key="4">
    <source>
        <dbReference type="ARBA" id="ARBA00022679"/>
    </source>
</evidence>
<feature type="active site" evidence="9">
    <location>
        <position position="260"/>
    </location>
</feature>
<comment type="function">
    <text evidence="9">Catalyzes the condensation reaction of fatty acid synthesis by the addition to an acyl acceptor of two carbons from malonyl-ACP. Catalyzes the first condensation reaction which initiates fatty acid synthesis and may therefore play a role in governing the total rate of fatty acid production. Possesses both acetoacetyl-ACP synthase and acetyl transacylase activities. Its substrate specificity determines the biosynthesis of branched-chain and/or straight-chain of fatty acids.</text>
</comment>
<keyword evidence="8 9" id="KW-0012">Acyltransferase</keyword>
<gene>
    <name evidence="9" type="primary">fabH</name>
    <name evidence="12" type="ORF">STSU_001895</name>
</gene>
<dbReference type="NCBIfam" id="TIGR00747">
    <property type="entry name" value="fabH"/>
    <property type="match status" value="1"/>
</dbReference>
<protein>
    <recommendedName>
        <fullName evidence="9">Beta-ketoacyl-[acyl-carrier-protein] synthase III</fullName>
        <shortName evidence="9">Beta-ketoacyl-ACP synthase III</shortName>
        <shortName evidence="9">KAS III</shortName>
        <ecNumber evidence="9">2.3.1.180</ecNumber>
    </recommendedName>
    <alternativeName>
        <fullName evidence="9">3-oxoacyl-[acyl-carrier-protein] synthase 3</fullName>
    </alternativeName>
    <alternativeName>
        <fullName evidence="9">3-oxoacyl-[acyl-carrier-protein] synthase III</fullName>
    </alternativeName>
</protein>
<dbReference type="Pfam" id="PF08545">
    <property type="entry name" value="ACP_syn_III"/>
    <property type="match status" value="1"/>
</dbReference>
<evidence type="ECO:0000256" key="7">
    <source>
        <dbReference type="ARBA" id="ARBA00023160"/>
    </source>
</evidence>
<feature type="region of interest" description="ACP-binding" evidence="9">
    <location>
        <begin position="261"/>
        <end position="265"/>
    </location>
</feature>
<proteinExistence type="inferred from homology"/>
<accession>A0A7G3U9N5</accession>
<dbReference type="SUPFAM" id="SSF53901">
    <property type="entry name" value="Thiolase-like"/>
    <property type="match status" value="1"/>
</dbReference>
<dbReference type="GO" id="GO:0044550">
    <property type="term" value="P:secondary metabolite biosynthetic process"/>
    <property type="evidence" value="ECO:0007669"/>
    <property type="project" value="TreeGrafter"/>
</dbReference>